<protein>
    <submittedName>
        <fullName evidence="1">Uncharacterized protein</fullName>
    </submittedName>
</protein>
<reference evidence="1" key="1">
    <citation type="submission" date="2020-07" db="EMBL/GenBank/DDBJ databases">
        <authorList>
            <person name="Lin J."/>
        </authorList>
    </citation>
    <scope>NUCLEOTIDE SEQUENCE</scope>
</reference>
<dbReference type="AlphaFoldDB" id="A0A6V7NWT4"/>
<sequence length="481" mass="50154">MEDLSGYRCFIAVNHLSDIPKNLDITFGELSISVSIQLEGWDRADAVGRGYPPNERSDKWRGRRVRSAVRGHRAVAVPLRQESSLASAPLTASLPLAAPSVEGIPAGRAVVDDALIGGPLRQEFPHARVPTTAAAPTTATAPTGAAAPSLLAASPVVCPSAGGTAVGDTLVGGPTKLTISNLISVDHPIPVQSAVMDSSSVRALGNSFQLARPPIACSLSNVINAPSAVMESFEIKAQGFLKVVLDKMGFGAAFFLLENRWSIYFRFSPSPSFPARGPFQFVVDGSDAQTGSVVLSPSYPRSILDPDLPSSCWPGARQIFSSTGPVLGSLMGRRTVPSGPPSSSLLGLSSGFGPAGSLLPSNCPLVLSSDYGPAGCLNSYCLGPDRGGPSAGSLISDPYKACLGAGSYHDATLTPTISCGPHPATNVPLWKARLLEGETTQINHSSRKWTRKKVKAKGLLCGVDLPDDDAKEFLAFLCGKV</sequence>
<accession>A0A6V7NWT4</accession>
<gene>
    <name evidence="1" type="ORF">CB5_LOCUS6231</name>
</gene>
<evidence type="ECO:0000313" key="1">
    <source>
        <dbReference type="EMBL" id="CAD1823020.1"/>
    </source>
</evidence>
<dbReference type="EMBL" id="LR862142">
    <property type="protein sequence ID" value="CAD1823020.1"/>
    <property type="molecule type" value="Genomic_DNA"/>
</dbReference>
<organism evidence="1">
    <name type="scientific">Ananas comosus var. bracteatus</name>
    <name type="common">red pineapple</name>
    <dbReference type="NCBI Taxonomy" id="296719"/>
    <lineage>
        <taxon>Eukaryota</taxon>
        <taxon>Viridiplantae</taxon>
        <taxon>Streptophyta</taxon>
        <taxon>Embryophyta</taxon>
        <taxon>Tracheophyta</taxon>
        <taxon>Spermatophyta</taxon>
        <taxon>Magnoliopsida</taxon>
        <taxon>Liliopsida</taxon>
        <taxon>Poales</taxon>
        <taxon>Bromeliaceae</taxon>
        <taxon>Bromelioideae</taxon>
        <taxon>Ananas</taxon>
    </lineage>
</organism>
<name>A0A6V7NWT4_ANACO</name>
<proteinExistence type="predicted"/>